<sequence length="184" mass="20502">MEIKNIKGILKEKKGNALPLACAIVLSLILIFSAVSEYMRLQIIAKGVRDALQTSIISVASQNYDDIYNGLREGYSGGYTLSSSDVWESKVDTGDVFSYLDNLLGLEKDEAYHIKYTSKEAEYRLSDLKINVMNTPLAPENPNSLPKFQAQAIIYLEVPLSFGWDKLPPLKLNLKVNAGYTAKF</sequence>
<organism evidence="2 3">
    <name type="scientific">Hathewaya limosa</name>
    <name type="common">Clostridium limosum</name>
    <dbReference type="NCBI Taxonomy" id="1536"/>
    <lineage>
        <taxon>Bacteria</taxon>
        <taxon>Bacillati</taxon>
        <taxon>Bacillota</taxon>
        <taxon>Clostridia</taxon>
        <taxon>Eubacteriales</taxon>
        <taxon>Clostridiaceae</taxon>
        <taxon>Hathewaya</taxon>
    </lineage>
</organism>
<evidence type="ECO:0000313" key="2">
    <source>
        <dbReference type="EMBL" id="MDQ0479095.1"/>
    </source>
</evidence>
<evidence type="ECO:0008006" key="4">
    <source>
        <dbReference type="Google" id="ProtNLM"/>
    </source>
</evidence>
<evidence type="ECO:0000256" key="1">
    <source>
        <dbReference type="SAM" id="Phobius"/>
    </source>
</evidence>
<dbReference type="Proteomes" id="UP001224418">
    <property type="component" value="Unassembled WGS sequence"/>
</dbReference>
<evidence type="ECO:0000313" key="3">
    <source>
        <dbReference type="Proteomes" id="UP001224418"/>
    </source>
</evidence>
<keyword evidence="1" id="KW-0812">Transmembrane</keyword>
<name>A0ABU0JRP1_HATLI</name>
<protein>
    <recommendedName>
        <fullName evidence="4">Flp pilus-assembly TadG-like N-terminal domain-containing protein</fullName>
    </recommendedName>
</protein>
<dbReference type="RefSeq" id="WP_307355204.1">
    <property type="nucleotide sequence ID" value="NZ_BAAACJ010000009.1"/>
</dbReference>
<keyword evidence="1" id="KW-1133">Transmembrane helix</keyword>
<dbReference type="EMBL" id="JAUSWN010000005">
    <property type="protein sequence ID" value="MDQ0479095.1"/>
    <property type="molecule type" value="Genomic_DNA"/>
</dbReference>
<gene>
    <name evidence="2" type="ORF">QOZ93_000824</name>
</gene>
<keyword evidence="3" id="KW-1185">Reference proteome</keyword>
<accession>A0ABU0JRP1</accession>
<reference evidence="2 3" key="1">
    <citation type="submission" date="2023-07" db="EMBL/GenBank/DDBJ databases">
        <title>Genomic Encyclopedia of Type Strains, Phase IV (KMG-IV): sequencing the most valuable type-strain genomes for metagenomic binning, comparative biology and taxonomic classification.</title>
        <authorList>
            <person name="Goeker M."/>
        </authorList>
    </citation>
    <scope>NUCLEOTIDE SEQUENCE [LARGE SCALE GENOMIC DNA]</scope>
    <source>
        <strain evidence="2 3">DSM 1400</strain>
    </source>
</reference>
<feature type="transmembrane region" description="Helical" evidence="1">
    <location>
        <begin position="17"/>
        <end position="39"/>
    </location>
</feature>
<comment type="caution">
    <text evidence="2">The sequence shown here is derived from an EMBL/GenBank/DDBJ whole genome shotgun (WGS) entry which is preliminary data.</text>
</comment>
<keyword evidence="1" id="KW-0472">Membrane</keyword>
<proteinExistence type="predicted"/>